<dbReference type="Gene3D" id="3.80.10.10">
    <property type="entry name" value="Ribonuclease Inhibitor"/>
    <property type="match status" value="2"/>
</dbReference>
<sequence>MTLKELALIQQVCKQWFNWLKKPYLYRKLEYSAEEQEIKNQEQFQKHFIKLAINHDPQEIVFLDFQNQWDITMFFQIFIHKNENLKKLTIFQIKNEPFNDHTIIQIGQCFPNLEFFSTPGEFLTDQHTQILAENNKNLKEFLIYNDDSYYEGTHLKDLPPLENLFLRPHNIEFPQILPIIKKSYNTLKKLGLDCDYLSEEEIVEILKNLNQNQIVNLEFQFCSNYTDLVFQQYISNFCNLETLVFRKATQLTSQGILTSLQNSQINHLIEVDLSECNGLNNECLKLLFEKNNQIEKLTISWASSQITDESLKYIFQKLKNLKFLEAQGLKKFTDKSFEQINQLLLPFLNIEKTKELKFSQIIFTKKTLKQLILTNSYYTEFVQQFFNKKIDFSSIDHYQKLMHFDLQKSDFLSDELLFVLKLIRPFIKILNYYGDEVVLFTDETF</sequence>
<dbReference type="GO" id="GO:0031146">
    <property type="term" value="P:SCF-dependent proteasomal ubiquitin-dependent protein catabolic process"/>
    <property type="evidence" value="ECO:0007669"/>
    <property type="project" value="TreeGrafter"/>
</dbReference>
<proteinExistence type="predicted"/>
<dbReference type="EMBL" id="LDAU01000194">
    <property type="protein sequence ID" value="KRX00358.1"/>
    <property type="molecule type" value="Genomic_DNA"/>
</dbReference>
<dbReference type="InterPro" id="IPR032675">
    <property type="entry name" value="LRR_dom_sf"/>
</dbReference>
<accession>A0A0V0QDZ3</accession>
<dbReference type="SUPFAM" id="SSF52047">
    <property type="entry name" value="RNI-like"/>
    <property type="match status" value="1"/>
</dbReference>
<reference evidence="1 2" key="1">
    <citation type="journal article" date="2015" name="Sci. Rep.">
        <title>Genome of the facultative scuticociliatosis pathogen Pseudocohnilembus persalinus provides insight into its virulence through horizontal gene transfer.</title>
        <authorList>
            <person name="Xiong J."/>
            <person name="Wang G."/>
            <person name="Cheng J."/>
            <person name="Tian M."/>
            <person name="Pan X."/>
            <person name="Warren A."/>
            <person name="Jiang C."/>
            <person name="Yuan D."/>
            <person name="Miao W."/>
        </authorList>
    </citation>
    <scope>NUCLEOTIDE SEQUENCE [LARGE SCALE GENOMIC DNA]</scope>
    <source>
        <strain evidence="1">36N120E</strain>
    </source>
</reference>
<evidence type="ECO:0000313" key="1">
    <source>
        <dbReference type="EMBL" id="KRX00358.1"/>
    </source>
</evidence>
<dbReference type="Proteomes" id="UP000054937">
    <property type="component" value="Unassembled WGS sequence"/>
</dbReference>
<protein>
    <recommendedName>
        <fullName evidence="3">Leucine rich repeat protein</fullName>
    </recommendedName>
</protein>
<evidence type="ECO:0008006" key="3">
    <source>
        <dbReference type="Google" id="ProtNLM"/>
    </source>
</evidence>
<dbReference type="InParanoid" id="A0A0V0QDZ3"/>
<dbReference type="PANTHER" id="PTHR13318">
    <property type="entry name" value="PARTNER OF PAIRED, ISOFORM B-RELATED"/>
    <property type="match status" value="1"/>
</dbReference>
<dbReference type="OrthoDB" id="10257471at2759"/>
<keyword evidence="2" id="KW-1185">Reference proteome</keyword>
<name>A0A0V0QDZ3_PSEPJ</name>
<organism evidence="1 2">
    <name type="scientific">Pseudocohnilembus persalinus</name>
    <name type="common">Ciliate</name>
    <dbReference type="NCBI Taxonomy" id="266149"/>
    <lineage>
        <taxon>Eukaryota</taxon>
        <taxon>Sar</taxon>
        <taxon>Alveolata</taxon>
        <taxon>Ciliophora</taxon>
        <taxon>Intramacronucleata</taxon>
        <taxon>Oligohymenophorea</taxon>
        <taxon>Scuticociliatia</taxon>
        <taxon>Philasterida</taxon>
        <taxon>Pseudocohnilembidae</taxon>
        <taxon>Pseudocohnilembus</taxon>
    </lineage>
</organism>
<gene>
    <name evidence="1" type="ORF">PPERSA_10857</name>
</gene>
<comment type="caution">
    <text evidence="1">The sequence shown here is derived from an EMBL/GenBank/DDBJ whole genome shotgun (WGS) entry which is preliminary data.</text>
</comment>
<dbReference type="AlphaFoldDB" id="A0A0V0QDZ3"/>
<dbReference type="GO" id="GO:0019005">
    <property type="term" value="C:SCF ubiquitin ligase complex"/>
    <property type="evidence" value="ECO:0007669"/>
    <property type="project" value="TreeGrafter"/>
</dbReference>
<evidence type="ECO:0000313" key="2">
    <source>
        <dbReference type="Proteomes" id="UP000054937"/>
    </source>
</evidence>